<feature type="transmembrane region" description="Helical" evidence="1">
    <location>
        <begin position="142"/>
        <end position="161"/>
    </location>
</feature>
<keyword evidence="1" id="KW-0472">Membrane</keyword>
<dbReference type="AlphaFoldDB" id="A0A1H4CWQ0"/>
<name>A0A1H4CWQ0_9ACTO</name>
<sequence length="210" mass="22226">MRANVIITGVCVAMALIASLAMQLLAPILPMGGSLLLPITFWLELVLAIVPIVLALLDSRQLFAARRAGMTRGMVAVQVALGLGCAAVVGIAASVLRPPYYAGDVELIVVDMDFWGIVLRALFLYCLVWIVKVVSEVSSWRLAVTVGALTLVVWGAALALHSGMGVWPGILIPQLIFEADASVAVFVVPILLAAMASLIATLQVRDIQPD</sequence>
<keyword evidence="3" id="KW-1185">Reference proteome</keyword>
<feature type="transmembrane region" description="Helical" evidence="1">
    <location>
        <begin position="7"/>
        <end position="29"/>
    </location>
</feature>
<proteinExistence type="predicted"/>
<accession>A0A1H4CWQ0</accession>
<gene>
    <name evidence="2" type="ORF">SAMN02910418_02071</name>
</gene>
<organism evidence="2 3">
    <name type="scientific">Bowdeniella nasicola</name>
    <dbReference type="NCBI Taxonomy" id="208480"/>
    <lineage>
        <taxon>Bacteria</taxon>
        <taxon>Bacillati</taxon>
        <taxon>Actinomycetota</taxon>
        <taxon>Actinomycetes</taxon>
        <taxon>Actinomycetales</taxon>
        <taxon>Actinomycetaceae</taxon>
        <taxon>Bowdeniella</taxon>
    </lineage>
</organism>
<feature type="transmembrane region" description="Helical" evidence="1">
    <location>
        <begin position="35"/>
        <end position="57"/>
    </location>
</feature>
<evidence type="ECO:0000313" key="3">
    <source>
        <dbReference type="Proteomes" id="UP000199288"/>
    </source>
</evidence>
<keyword evidence="1" id="KW-0812">Transmembrane</keyword>
<keyword evidence="1" id="KW-1133">Transmembrane helix</keyword>
<reference evidence="3" key="1">
    <citation type="submission" date="2016-10" db="EMBL/GenBank/DDBJ databases">
        <authorList>
            <person name="Varghese N."/>
            <person name="Submissions S."/>
        </authorList>
    </citation>
    <scope>NUCLEOTIDE SEQUENCE [LARGE SCALE GENOMIC DNA]</scope>
    <source>
        <strain evidence="3">KPR-1</strain>
    </source>
</reference>
<feature type="transmembrane region" description="Helical" evidence="1">
    <location>
        <begin position="69"/>
        <end position="94"/>
    </location>
</feature>
<evidence type="ECO:0000256" key="1">
    <source>
        <dbReference type="SAM" id="Phobius"/>
    </source>
</evidence>
<feature type="transmembrane region" description="Helical" evidence="1">
    <location>
        <begin position="114"/>
        <end position="135"/>
    </location>
</feature>
<protein>
    <submittedName>
        <fullName evidence="2">Uncharacterized protein</fullName>
    </submittedName>
</protein>
<dbReference type="EMBL" id="FNQV01000014">
    <property type="protein sequence ID" value="SEA64807.1"/>
    <property type="molecule type" value="Genomic_DNA"/>
</dbReference>
<evidence type="ECO:0000313" key="2">
    <source>
        <dbReference type="EMBL" id="SEA64807.1"/>
    </source>
</evidence>
<feature type="transmembrane region" description="Helical" evidence="1">
    <location>
        <begin position="181"/>
        <end position="202"/>
    </location>
</feature>
<dbReference type="Proteomes" id="UP000199288">
    <property type="component" value="Unassembled WGS sequence"/>
</dbReference>